<proteinExistence type="predicted"/>
<reference evidence="1 2" key="1">
    <citation type="submission" date="2024-02" db="EMBL/GenBank/DDBJ databases">
        <authorList>
            <person name="Chen Y."/>
            <person name="Shah S."/>
            <person name="Dougan E. K."/>
            <person name="Thang M."/>
            <person name="Chan C."/>
        </authorList>
    </citation>
    <scope>NUCLEOTIDE SEQUENCE [LARGE SCALE GENOMIC DNA]</scope>
</reference>
<evidence type="ECO:0000313" key="1">
    <source>
        <dbReference type="EMBL" id="CAK9074781.1"/>
    </source>
</evidence>
<protein>
    <submittedName>
        <fullName evidence="1">Uncharacterized protein</fullName>
    </submittedName>
</protein>
<gene>
    <name evidence="1" type="ORF">CCMP2556_LOCUS36826</name>
</gene>
<organism evidence="1 2">
    <name type="scientific">Durusdinium trenchii</name>
    <dbReference type="NCBI Taxonomy" id="1381693"/>
    <lineage>
        <taxon>Eukaryota</taxon>
        <taxon>Sar</taxon>
        <taxon>Alveolata</taxon>
        <taxon>Dinophyceae</taxon>
        <taxon>Suessiales</taxon>
        <taxon>Symbiodiniaceae</taxon>
        <taxon>Durusdinium</taxon>
    </lineage>
</organism>
<accession>A0ABP0PGN4</accession>
<keyword evidence="2" id="KW-1185">Reference proteome</keyword>
<dbReference type="Proteomes" id="UP001642484">
    <property type="component" value="Unassembled WGS sequence"/>
</dbReference>
<name>A0ABP0PGN4_9DINO</name>
<comment type="caution">
    <text evidence="1">The sequence shown here is derived from an EMBL/GenBank/DDBJ whole genome shotgun (WGS) entry which is preliminary data.</text>
</comment>
<evidence type="ECO:0000313" key="2">
    <source>
        <dbReference type="Proteomes" id="UP001642484"/>
    </source>
</evidence>
<sequence>MLKFSCDVALAGWDASNCQRCSFSLLGYKIMLPRSTSNLKTELETGLLKRIVCTRNLHSAVPWAEEVWIAQSLQKAYCTAKKMLFGTSELAKHAGLWNPLMPAPAKLLCINHNLRAIFLMLSGHGTFLGLGKYSTLAFGFRSVISELP</sequence>
<dbReference type="EMBL" id="CAXAMN010023036">
    <property type="protein sequence ID" value="CAK9074781.1"/>
    <property type="molecule type" value="Genomic_DNA"/>
</dbReference>